<gene>
    <name evidence="3" type="ORF">IAC96_03445</name>
</gene>
<reference evidence="3" key="2">
    <citation type="journal article" date="2021" name="PeerJ">
        <title>Extensive microbial diversity within the chicken gut microbiome revealed by metagenomics and culture.</title>
        <authorList>
            <person name="Gilroy R."/>
            <person name="Ravi A."/>
            <person name="Getino M."/>
            <person name="Pursley I."/>
            <person name="Horton D.L."/>
            <person name="Alikhan N.F."/>
            <person name="Baker D."/>
            <person name="Gharbi K."/>
            <person name="Hall N."/>
            <person name="Watson M."/>
            <person name="Adriaenssens E.M."/>
            <person name="Foster-Nyarko E."/>
            <person name="Jarju S."/>
            <person name="Secka A."/>
            <person name="Antonio M."/>
            <person name="Oren A."/>
            <person name="Chaudhuri R.R."/>
            <person name="La Ragione R."/>
            <person name="Hildebrand F."/>
            <person name="Pallen M.J."/>
        </authorList>
    </citation>
    <scope>NUCLEOTIDE SEQUENCE</scope>
    <source>
        <strain evidence="3">ChiW13-3771</strain>
    </source>
</reference>
<name>A0A9D1ED70_9FIRM</name>
<dbReference type="InterPro" id="IPR044068">
    <property type="entry name" value="CB"/>
</dbReference>
<organism evidence="3 4">
    <name type="scientific">Candidatus Fimimorpha faecalis</name>
    <dbReference type="NCBI Taxonomy" id="2840824"/>
    <lineage>
        <taxon>Bacteria</taxon>
        <taxon>Bacillati</taxon>
        <taxon>Bacillota</taxon>
        <taxon>Clostridia</taxon>
        <taxon>Eubacteriales</taxon>
        <taxon>Candidatus Fimimorpha</taxon>
    </lineage>
</organism>
<proteinExistence type="predicted"/>
<evidence type="ECO:0000259" key="2">
    <source>
        <dbReference type="PROSITE" id="PS51900"/>
    </source>
</evidence>
<reference evidence="3" key="1">
    <citation type="submission" date="2020-10" db="EMBL/GenBank/DDBJ databases">
        <authorList>
            <person name="Gilroy R."/>
        </authorList>
    </citation>
    <scope>NUCLEOTIDE SEQUENCE</scope>
    <source>
        <strain evidence="3">ChiW13-3771</strain>
    </source>
</reference>
<sequence length="86" mass="10695">MWLFKKKKDEELEKAFWELQMNLENNYKDLAISAYKKVMELMEDRKHSQSLSSKDYENYVKRLEEYSKKMEHYNHTNVSSFLKERY</sequence>
<dbReference type="AlphaFoldDB" id="A0A9D1ED70"/>
<accession>A0A9D1ED70</accession>
<feature type="domain" description="Core-binding (CB)" evidence="2">
    <location>
        <begin position="7"/>
        <end position="86"/>
    </location>
</feature>
<dbReference type="PROSITE" id="PS51900">
    <property type="entry name" value="CB"/>
    <property type="match status" value="1"/>
</dbReference>
<evidence type="ECO:0000313" key="4">
    <source>
        <dbReference type="Proteomes" id="UP000824201"/>
    </source>
</evidence>
<keyword evidence="1" id="KW-0238">DNA-binding</keyword>
<evidence type="ECO:0000256" key="1">
    <source>
        <dbReference type="PROSITE-ProRule" id="PRU01248"/>
    </source>
</evidence>
<comment type="caution">
    <text evidence="3">The sequence shown here is derived from an EMBL/GenBank/DDBJ whole genome shotgun (WGS) entry which is preliminary data.</text>
</comment>
<dbReference type="Proteomes" id="UP000824201">
    <property type="component" value="Unassembled WGS sequence"/>
</dbReference>
<protein>
    <recommendedName>
        <fullName evidence="2">Core-binding (CB) domain-containing protein</fullName>
    </recommendedName>
</protein>
<evidence type="ECO:0000313" key="3">
    <source>
        <dbReference type="EMBL" id="HIR87985.1"/>
    </source>
</evidence>
<dbReference type="EMBL" id="DVHN01000038">
    <property type="protein sequence ID" value="HIR87985.1"/>
    <property type="molecule type" value="Genomic_DNA"/>
</dbReference>
<dbReference type="GO" id="GO:0003677">
    <property type="term" value="F:DNA binding"/>
    <property type="evidence" value="ECO:0007669"/>
    <property type="project" value="UniProtKB-UniRule"/>
</dbReference>